<dbReference type="PANTHER" id="PTHR35726:SF4">
    <property type="entry name" value="GLUTAMIC ACID-RICH PROTEIN-LIKE"/>
    <property type="match status" value="1"/>
</dbReference>
<feature type="compositionally biased region" description="Basic and acidic residues" evidence="1">
    <location>
        <begin position="80"/>
        <end position="99"/>
    </location>
</feature>
<evidence type="ECO:0000313" key="3">
    <source>
        <dbReference type="Proteomes" id="UP001237642"/>
    </source>
</evidence>
<evidence type="ECO:0000313" key="2">
    <source>
        <dbReference type="EMBL" id="KAK1403679.1"/>
    </source>
</evidence>
<proteinExistence type="predicted"/>
<reference evidence="2" key="2">
    <citation type="submission" date="2023-05" db="EMBL/GenBank/DDBJ databases">
        <authorList>
            <person name="Schelkunov M.I."/>
        </authorList>
    </citation>
    <scope>NUCLEOTIDE SEQUENCE</scope>
    <source>
        <strain evidence="2">Hsosn_3</strain>
        <tissue evidence="2">Leaf</tissue>
    </source>
</reference>
<feature type="compositionally biased region" description="Acidic residues" evidence="1">
    <location>
        <begin position="100"/>
        <end position="109"/>
    </location>
</feature>
<evidence type="ECO:0000256" key="1">
    <source>
        <dbReference type="SAM" id="MobiDB-lite"/>
    </source>
</evidence>
<reference evidence="2" key="1">
    <citation type="submission" date="2023-02" db="EMBL/GenBank/DDBJ databases">
        <title>Genome of toxic invasive species Heracleum sosnowskyi carries increased number of genes despite the absence of recent whole-genome duplications.</title>
        <authorList>
            <person name="Schelkunov M."/>
            <person name="Shtratnikova V."/>
            <person name="Makarenko M."/>
            <person name="Klepikova A."/>
            <person name="Omelchenko D."/>
            <person name="Novikova G."/>
            <person name="Obukhova E."/>
            <person name="Bogdanov V."/>
            <person name="Penin A."/>
            <person name="Logacheva M."/>
        </authorList>
    </citation>
    <scope>NUCLEOTIDE SEQUENCE</scope>
    <source>
        <strain evidence="2">Hsosn_3</strain>
        <tissue evidence="2">Leaf</tissue>
    </source>
</reference>
<dbReference type="Proteomes" id="UP001237642">
    <property type="component" value="Unassembled WGS sequence"/>
</dbReference>
<comment type="caution">
    <text evidence="2">The sequence shown here is derived from an EMBL/GenBank/DDBJ whole genome shotgun (WGS) entry which is preliminary data.</text>
</comment>
<gene>
    <name evidence="2" type="ORF">POM88_003284</name>
</gene>
<keyword evidence="3" id="KW-1185">Reference proteome</keyword>
<name>A0AAD8JHQ9_9APIA</name>
<organism evidence="2 3">
    <name type="scientific">Heracleum sosnowskyi</name>
    <dbReference type="NCBI Taxonomy" id="360622"/>
    <lineage>
        <taxon>Eukaryota</taxon>
        <taxon>Viridiplantae</taxon>
        <taxon>Streptophyta</taxon>
        <taxon>Embryophyta</taxon>
        <taxon>Tracheophyta</taxon>
        <taxon>Spermatophyta</taxon>
        <taxon>Magnoliopsida</taxon>
        <taxon>eudicotyledons</taxon>
        <taxon>Gunneridae</taxon>
        <taxon>Pentapetalae</taxon>
        <taxon>asterids</taxon>
        <taxon>campanulids</taxon>
        <taxon>Apiales</taxon>
        <taxon>Apiaceae</taxon>
        <taxon>Apioideae</taxon>
        <taxon>apioid superclade</taxon>
        <taxon>Tordylieae</taxon>
        <taxon>Tordyliinae</taxon>
        <taxon>Heracleum</taxon>
    </lineage>
</organism>
<dbReference type="AlphaFoldDB" id="A0AAD8JHQ9"/>
<sequence length="159" mass="18544">MNWNNLHGLVDISPFLLFESTGDSEKDCEINMYSVDNDNMEVSCDKEVDDAQSCCSDSSEIFKNDRGDCFKEYLNAKKSDQERMQGHEYSPKYRDRKDYDEDEDDDDDGAINQYCRSRKKGFVFSRTQKKSKQGCVDSKMKPIKKEEKDKLFWDTCLAS</sequence>
<protein>
    <submittedName>
        <fullName evidence="2">Uncharacterized protein</fullName>
    </submittedName>
</protein>
<dbReference type="PANTHER" id="PTHR35726">
    <property type="entry name" value="GLUTAMIC ACID-RICH PROTEIN-LIKE"/>
    <property type="match status" value="1"/>
</dbReference>
<feature type="region of interest" description="Disordered" evidence="1">
    <location>
        <begin position="80"/>
        <end position="112"/>
    </location>
</feature>
<accession>A0AAD8JHQ9</accession>
<dbReference type="EMBL" id="JAUIZM010000001">
    <property type="protein sequence ID" value="KAK1403679.1"/>
    <property type="molecule type" value="Genomic_DNA"/>
</dbReference>